<proteinExistence type="predicted"/>
<name>A0A9N9G588_9GLOM</name>
<evidence type="ECO:0000313" key="3">
    <source>
        <dbReference type="Proteomes" id="UP000789342"/>
    </source>
</evidence>
<sequence length="124" mass="14347">MSTTIKERLRKTPNKLSEDLTLRRKEVKCTQMSINTLRAIAAQLGEVHELEEELEHSLLQQYQDGTDLEDIKMQEKTGDRVIGNNGQLKRTKSVSTSDNSLYQGDTEQMDHKRRKIEQLDSLEM</sequence>
<organism evidence="2 3">
    <name type="scientific">Acaulospora morrowiae</name>
    <dbReference type="NCBI Taxonomy" id="94023"/>
    <lineage>
        <taxon>Eukaryota</taxon>
        <taxon>Fungi</taxon>
        <taxon>Fungi incertae sedis</taxon>
        <taxon>Mucoromycota</taxon>
        <taxon>Glomeromycotina</taxon>
        <taxon>Glomeromycetes</taxon>
        <taxon>Diversisporales</taxon>
        <taxon>Acaulosporaceae</taxon>
        <taxon>Acaulospora</taxon>
    </lineage>
</organism>
<dbReference type="EMBL" id="CAJVPV010004723">
    <property type="protein sequence ID" value="CAG8578059.1"/>
    <property type="molecule type" value="Genomic_DNA"/>
</dbReference>
<feature type="region of interest" description="Disordered" evidence="1">
    <location>
        <begin position="77"/>
        <end position="112"/>
    </location>
</feature>
<comment type="caution">
    <text evidence="2">The sequence shown here is derived from an EMBL/GenBank/DDBJ whole genome shotgun (WGS) entry which is preliminary data.</text>
</comment>
<evidence type="ECO:0000313" key="2">
    <source>
        <dbReference type="EMBL" id="CAG8578059.1"/>
    </source>
</evidence>
<dbReference type="AlphaFoldDB" id="A0A9N9G588"/>
<evidence type="ECO:0000256" key="1">
    <source>
        <dbReference type="SAM" id="MobiDB-lite"/>
    </source>
</evidence>
<dbReference type="Proteomes" id="UP000789342">
    <property type="component" value="Unassembled WGS sequence"/>
</dbReference>
<gene>
    <name evidence="2" type="ORF">AMORRO_LOCUS6781</name>
</gene>
<protein>
    <submittedName>
        <fullName evidence="2">14853_t:CDS:1</fullName>
    </submittedName>
</protein>
<accession>A0A9N9G588</accession>
<keyword evidence="3" id="KW-1185">Reference proteome</keyword>
<feature type="compositionally biased region" description="Polar residues" evidence="1">
    <location>
        <begin position="84"/>
        <end position="106"/>
    </location>
</feature>
<reference evidence="2" key="1">
    <citation type="submission" date="2021-06" db="EMBL/GenBank/DDBJ databases">
        <authorList>
            <person name="Kallberg Y."/>
            <person name="Tangrot J."/>
            <person name="Rosling A."/>
        </authorList>
    </citation>
    <scope>NUCLEOTIDE SEQUENCE</scope>
    <source>
        <strain evidence="2">CL551</strain>
    </source>
</reference>